<proteinExistence type="predicted"/>
<keyword evidence="2" id="KW-1185">Reference proteome</keyword>
<accession>D8K9B1</accession>
<sequence>MGFWFGVLMGLLGVINPVWAQDFHEGDTIRLIEWGHGLCGSEFFSACYLPASRSPSMGQDLGPLSGGRRAVGALRKGGVVLESMVSGTRLTSVIEREITLHQRHHLTLMGFCKPIVPFSIFINQRHFQGIEPVPVSI</sequence>
<dbReference type="Proteomes" id="UP000000393">
    <property type="component" value="Chromosome"/>
</dbReference>
<evidence type="ECO:0000313" key="1">
    <source>
        <dbReference type="EMBL" id="ADJ29254.1"/>
    </source>
</evidence>
<gene>
    <name evidence="1" type="ordered locus">Nwat_2442</name>
</gene>
<reference evidence="1 2" key="1">
    <citation type="submission" date="2010-06" db="EMBL/GenBank/DDBJ databases">
        <title>Complete sequence of chromosome of Nitrosococcus watsoni C-113.</title>
        <authorList>
            <consortium name="US DOE Joint Genome Institute"/>
            <person name="Lucas S."/>
            <person name="Copeland A."/>
            <person name="Lapidus A."/>
            <person name="Cheng J.-F."/>
            <person name="Bruce D."/>
            <person name="Goodwin L."/>
            <person name="Pitluck S."/>
            <person name="Malfatti S.A."/>
            <person name="Chain P.S.G."/>
            <person name="Land M."/>
            <person name="Hauser L."/>
            <person name="Kyrpides N."/>
            <person name="Ivanova N."/>
            <person name="Cambell M.A."/>
            <person name="Heidelberg J.F."/>
            <person name="Klotz M.G."/>
            <person name="Woyke T."/>
        </authorList>
    </citation>
    <scope>NUCLEOTIDE SEQUENCE [LARGE SCALE GENOMIC DNA]</scope>
    <source>
        <strain evidence="1 2">C-113</strain>
    </source>
</reference>
<dbReference type="HOGENOM" id="CLU_1863079_0_0_6"/>
<name>D8K9B1_NITWC</name>
<protein>
    <submittedName>
        <fullName evidence="1">Uncharacterized protein</fullName>
    </submittedName>
</protein>
<dbReference type="EMBL" id="CP002086">
    <property type="protein sequence ID" value="ADJ29254.1"/>
    <property type="molecule type" value="Genomic_DNA"/>
</dbReference>
<dbReference type="AlphaFoldDB" id="D8K9B1"/>
<organism evidence="1 2">
    <name type="scientific">Nitrosococcus watsoni (strain C-113)</name>
    <dbReference type="NCBI Taxonomy" id="105559"/>
    <lineage>
        <taxon>Bacteria</taxon>
        <taxon>Pseudomonadati</taxon>
        <taxon>Pseudomonadota</taxon>
        <taxon>Gammaproteobacteria</taxon>
        <taxon>Chromatiales</taxon>
        <taxon>Chromatiaceae</taxon>
        <taxon>Nitrosococcus</taxon>
    </lineage>
</organism>
<dbReference type="KEGG" id="nwa:Nwat_2442"/>
<evidence type="ECO:0000313" key="2">
    <source>
        <dbReference type="Proteomes" id="UP000000393"/>
    </source>
</evidence>